<dbReference type="OrthoDB" id="1926878at2759"/>
<dbReference type="SUPFAM" id="SSF46785">
    <property type="entry name" value="Winged helix' DNA-binding domain"/>
    <property type="match status" value="1"/>
</dbReference>
<dbReference type="GO" id="GO:0051301">
    <property type="term" value="P:cell division"/>
    <property type="evidence" value="ECO:0007669"/>
    <property type="project" value="UniProtKB-KW"/>
</dbReference>
<organism evidence="4 5">
    <name type="scientific">Symbiodinium microadriaticum</name>
    <name type="common">Dinoflagellate</name>
    <name type="synonym">Zooxanthella microadriatica</name>
    <dbReference type="NCBI Taxonomy" id="2951"/>
    <lineage>
        <taxon>Eukaryota</taxon>
        <taxon>Sar</taxon>
        <taxon>Alveolata</taxon>
        <taxon>Dinophyceae</taxon>
        <taxon>Suessiales</taxon>
        <taxon>Symbiodiniaceae</taxon>
        <taxon>Symbiodinium</taxon>
    </lineage>
</organism>
<feature type="compositionally biased region" description="Basic residues" evidence="3">
    <location>
        <begin position="431"/>
        <end position="443"/>
    </location>
</feature>
<dbReference type="CDD" id="cd00009">
    <property type="entry name" value="AAA"/>
    <property type="match status" value="1"/>
</dbReference>
<dbReference type="OMA" id="GDCRHIV"/>
<name>A0A1Q9DU03_SYMMI</name>
<feature type="compositionally biased region" description="Basic and acidic residues" evidence="3">
    <location>
        <begin position="42"/>
        <end position="59"/>
    </location>
</feature>
<keyword evidence="4" id="KW-0132">Cell division</keyword>
<keyword evidence="5" id="KW-1185">Reference proteome</keyword>
<dbReference type="Gene3D" id="3.40.50.300">
    <property type="entry name" value="P-loop containing nucleotide triphosphate hydrolases"/>
    <property type="match status" value="1"/>
</dbReference>
<dbReference type="GO" id="GO:0033314">
    <property type="term" value="P:mitotic DNA replication checkpoint signaling"/>
    <property type="evidence" value="ECO:0007669"/>
    <property type="project" value="TreeGrafter"/>
</dbReference>
<dbReference type="InterPro" id="IPR003593">
    <property type="entry name" value="AAA+_ATPase"/>
</dbReference>
<gene>
    <name evidence="4" type="primary">cdc18</name>
    <name evidence="4" type="ORF">AK812_SmicGene18894</name>
</gene>
<dbReference type="EMBL" id="LSRX01000390">
    <property type="protein sequence ID" value="OLP98647.1"/>
    <property type="molecule type" value="Genomic_DNA"/>
</dbReference>
<dbReference type="GO" id="GO:0005634">
    <property type="term" value="C:nucleus"/>
    <property type="evidence" value="ECO:0007669"/>
    <property type="project" value="TreeGrafter"/>
</dbReference>
<dbReference type="GO" id="GO:0003688">
    <property type="term" value="F:DNA replication origin binding"/>
    <property type="evidence" value="ECO:0007669"/>
    <property type="project" value="TreeGrafter"/>
</dbReference>
<reference evidence="4 5" key="1">
    <citation type="submission" date="2016-02" db="EMBL/GenBank/DDBJ databases">
        <title>Genome analysis of coral dinoflagellate symbionts highlights evolutionary adaptations to a symbiotic lifestyle.</title>
        <authorList>
            <person name="Aranda M."/>
            <person name="Li Y."/>
            <person name="Liew Y.J."/>
            <person name="Baumgarten S."/>
            <person name="Simakov O."/>
            <person name="Wilson M."/>
            <person name="Piel J."/>
            <person name="Ashoor H."/>
            <person name="Bougouffa S."/>
            <person name="Bajic V.B."/>
            <person name="Ryu T."/>
            <person name="Ravasi T."/>
            <person name="Bayer T."/>
            <person name="Micklem G."/>
            <person name="Kim H."/>
            <person name="Bhak J."/>
            <person name="Lajeunesse T.C."/>
            <person name="Voolstra C.R."/>
        </authorList>
    </citation>
    <scope>NUCLEOTIDE SEQUENCE [LARGE SCALE GENOMIC DNA]</scope>
    <source>
        <strain evidence="4 5">CCMP2467</strain>
    </source>
</reference>
<evidence type="ECO:0000313" key="5">
    <source>
        <dbReference type="Proteomes" id="UP000186817"/>
    </source>
</evidence>
<protein>
    <submittedName>
        <fullName evidence="4">Cell division control protein 18</fullName>
    </submittedName>
</protein>
<dbReference type="InterPro" id="IPR041664">
    <property type="entry name" value="AAA_16"/>
</dbReference>
<comment type="caution">
    <text evidence="4">The sequence shown here is derived from an EMBL/GenBank/DDBJ whole genome shotgun (WGS) entry which is preliminary data.</text>
</comment>
<evidence type="ECO:0000256" key="2">
    <source>
        <dbReference type="ARBA" id="ARBA00022705"/>
    </source>
</evidence>
<dbReference type="InterPro" id="IPR050311">
    <property type="entry name" value="ORC1/CDC6"/>
</dbReference>
<dbReference type="Pfam" id="PF09079">
    <property type="entry name" value="WHD_Cdc6"/>
    <property type="match status" value="1"/>
</dbReference>
<dbReference type="InterPro" id="IPR027417">
    <property type="entry name" value="P-loop_NTPase"/>
</dbReference>
<sequence length="489" mass="52664">MTAQPMMAPPCEDDENMELGKPQDFGPGEPITPQKKSRFKKRAVEHDSPEKTARPTEAKRARHGYPTAAEIMLEASEEEVYPLVSRERECGLLDEFLKACLESAAGSCIYLSGGPGTGKTSVARAASKAWLREHPDTRVLEINCMENLRPCSVPGFLVKAGQACSLATGKKQSTLSSRSPLSSLVASAASSLRSLGKSAILIIDEVDQLVKKWNAGDTSLEILCGLPRHSEAPALAIIMIANHVDLLVQACGPRWKSVCSSVLFERYTLQQFKNIVQSRFAAAADGELAEKALGGRAGLELRIRRLANAGDCRHIVRLCDEGLAKAEEMRQEEGKAEASAESKPGGVQSISKMAAMQTSLDPLDSLKSLPLPQQLLLCALSSVEEPVLTSEIFQRYMDCLSELKQSPTPKPQVLSALSSLEQRGLLSLQKPRGKGKGRGKGRKGAQGATEELVVLAVCRDSLKEALQQSAKALLGLRCLTPDPGSKAQK</sequence>
<keyword evidence="4" id="KW-0131">Cell cycle</keyword>
<evidence type="ECO:0000256" key="1">
    <source>
        <dbReference type="ARBA" id="ARBA00006184"/>
    </source>
</evidence>
<dbReference type="InterPro" id="IPR036390">
    <property type="entry name" value="WH_DNA-bd_sf"/>
</dbReference>
<evidence type="ECO:0000313" key="4">
    <source>
        <dbReference type="EMBL" id="OLP98647.1"/>
    </source>
</evidence>
<dbReference type="InterPro" id="IPR015163">
    <property type="entry name" value="Cdc6_C"/>
</dbReference>
<feature type="region of interest" description="Disordered" evidence="3">
    <location>
        <begin position="425"/>
        <end position="445"/>
    </location>
</feature>
<dbReference type="PANTHER" id="PTHR10763:SF26">
    <property type="entry name" value="CELL DIVISION CONTROL PROTEIN 6 HOMOLOG"/>
    <property type="match status" value="1"/>
</dbReference>
<dbReference type="Gene3D" id="1.10.10.10">
    <property type="entry name" value="Winged helix-like DNA-binding domain superfamily/Winged helix DNA-binding domain"/>
    <property type="match status" value="1"/>
</dbReference>
<proteinExistence type="inferred from homology"/>
<dbReference type="AlphaFoldDB" id="A0A1Q9DU03"/>
<dbReference type="InterPro" id="IPR036388">
    <property type="entry name" value="WH-like_DNA-bd_sf"/>
</dbReference>
<keyword evidence="2" id="KW-0235">DNA replication</keyword>
<comment type="similarity">
    <text evidence="1">Belongs to the CDC6/cdc18 family.</text>
</comment>
<dbReference type="SMART" id="SM00382">
    <property type="entry name" value="AAA"/>
    <property type="match status" value="1"/>
</dbReference>
<feature type="region of interest" description="Disordered" evidence="3">
    <location>
        <begin position="1"/>
        <end position="63"/>
    </location>
</feature>
<dbReference type="Proteomes" id="UP000186817">
    <property type="component" value="Unassembled WGS sequence"/>
</dbReference>
<accession>A0A1Q9DU03</accession>
<dbReference type="Pfam" id="PF13191">
    <property type="entry name" value="AAA_16"/>
    <property type="match status" value="1"/>
</dbReference>
<dbReference type="GO" id="GO:0006270">
    <property type="term" value="P:DNA replication initiation"/>
    <property type="evidence" value="ECO:0007669"/>
    <property type="project" value="TreeGrafter"/>
</dbReference>
<dbReference type="SUPFAM" id="SSF52540">
    <property type="entry name" value="P-loop containing nucleoside triphosphate hydrolases"/>
    <property type="match status" value="1"/>
</dbReference>
<evidence type="ECO:0000256" key="3">
    <source>
        <dbReference type="SAM" id="MobiDB-lite"/>
    </source>
</evidence>
<dbReference type="PANTHER" id="PTHR10763">
    <property type="entry name" value="CELL DIVISION CONTROL PROTEIN 6-RELATED"/>
    <property type="match status" value="1"/>
</dbReference>